<name>A0ABV3TTA7_9GAMM</name>
<dbReference type="EMBL" id="JBFRYB010000001">
    <property type="protein sequence ID" value="MEX1664817.1"/>
    <property type="molecule type" value="Genomic_DNA"/>
</dbReference>
<protein>
    <submittedName>
        <fullName evidence="2">Uncharacterized protein</fullName>
    </submittedName>
</protein>
<keyword evidence="3" id="KW-1185">Reference proteome</keyword>
<proteinExistence type="predicted"/>
<comment type="caution">
    <text evidence="2">The sequence shown here is derived from an EMBL/GenBank/DDBJ whole genome shotgun (WGS) entry which is preliminary data.</text>
</comment>
<dbReference type="Proteomes" id="UP001557484">
    <property type="component" value="Unassembled WGS sequence"/>
</dbReference>
<dbReference type="RefSeq" id="WP_368374935.1">
    <property type="nucleotide sequence ID" value="NZ_JBFRYB010000001.1"/>
</dbReference>
<organism evidence="2 3">
    <name type="scientific">Zhongshania arctica</name>
    <dbReference type="NCBI Taxonomy" id="3238302"/>
    <lineage>
        <taxon>Bacteria</taxon>
        <taxon>Pseudomonadati</taxon>
        <taxon>Pseudomonadota</taxon>
        <taxon>Gammaproteobacteria</taxon>
        <taxon>Cellvibrionales</taxon>
        <taxon>Spongiibacteraceae</taxon>
        <taxon>Zhongshania</taxon>
    </lineage>
</organism>
<reference evidence="2 3" key="1">
    <citation type="journal article" date="2011" name="Int. J. Syst. Evol. Microbiol.">
        <title>Zhongshania antarctica gen. nov., sp. nov. and Zhongshania guokunii sp. nov., gammaproteobacteria respectively isolated from coastal attached (fast) ice and surface seawater of the Antarctic.</title>
        <authorList>
            <person name="Li H.J."/>
            <person name="Zhang X.Y."/>
            <person name="Chen C.X."/>
            <person name="Zhang Y.J."/>
            <person name="Gao Z.M."/>
            <person name="Yu Y."/>
            <person name="Chen X.L."/>
            <person name="Chen B."/>
            <person name="Zhang Y.Z."/>
        </authorList>
    </citation>
    <scope>NUCLEOTIDE SEQUENCE [LARGE SCALE GENOMIC DNA]</scope>
    <source>
        <strain evidence="2 3">R06B22</strain>
    </source>
</reference>
<feature type="region of interest" description="Disordered" evidence="1">
    <location>
        <begin position="130"/>
        <end position="194"/>
    </location>
</feature>
<feature type="compositionally biased region" description="Basic and acidic residues" evidence="1">
    <location>
        <begin position="84"/>
        <end position="94"/>
    </location>
</feature>
<feature type="compositionally biased region" description="Basic and acidic residues" evidence="1">
    <location>
        <begin position="130"/>
        <end position="181"/>
    </location>
</feature>
<feature type="region of interest" description="Disordered" evidence="1">
    <location>
        <begin position="79"/>
        <end position="99"/>
    </location>
</feature>
<evidence type="ECO:0000256" key="1">
    <source>
        <dbReference type="SAM" id="MobiDB-lite"/>
    </source>
</evidence>
<evidence type="ECO:0000313" key="3">
    <source>
        <dbReference type="Proteomes" id="UP001557484"/>
    </source>
</evidence>
<gene>
    <name evidence="2" type="ORF">AB4875_04910</name>
</gene>
<accession>A0ABV3TTA7</accession>
<feature type="compositionally biased region" description="Polar residues" evidence="1">
    <location>
        <begin position="182"/>
        <end position="194"/>
    </location>
</feature>
<sequence>MTNSKALPIGSTASIRHFAIAALLIVAVAVSPKQAHADGVETAAAIMIGAAVLYAAHDSYRDDRRHSKKHVHDRHCGHQVNYRDTGHHNSDRNRYNYNNGYRNQHVYTDIHAGKHGGNYYRGENHYRAKDYRRDNQGRHDNHENYDKRPDRFARDDRSHKQQDSKHHRDHGNLNERQRHNENYWNTRVKVSQRH</sequence>
<evidence type="ECO:0000313" key="2">
    <source>
        <dbReference type="EMBL" id="MEX1664817.1"/>
    </source>
</evidence>